<name>A0A8T3CU99_9TELE</name>
<dbReference type="EMBL" id="JAERUA010000018">
    <property type="protein sequence ID" value="KAI1887297.1"/>
    <property type="molecule type" value="Genomic_DNA"/>
</dbReference>
<evidence type="ECO:0000313" key="1">
    <source>
        <dbReference type="EMBL" id="KAI1887297.1"/>
    </source>
</evidence>
<reference evidence="1" key="1">
    <citation type="submission" date="2021-01" db="EMBL/GenBank/DDBJ databases">
        <authorList>
            <person name="Zahm M."/>
            <person name="Roques C."/>
            <person name="Cabau C."/>
            <person name="Klopp C."/>
            <person name="Donnadieu C."/>
            <person name="Jouanno E."/>
            <person name="Lampietro C."/>
            <person name="Louis A."/>
            <person name="Herpin A."/>
            <person name="Echchiki A."/>
            <person name="Berthelot C."/>
            <person name="Parey E."/>
            <person name="Roest-Crollius H."/>
            <person name="Braasch I."/>
            <person name="Postlethwait J."/>
            <person name="Bobe J."/>
            <person name="Montfort J."/>
            <person name="Bouchez O."/>
            <person name="Begum T."/>
            <person name="Mejri S."/>
            <person name="Adams A."/>
            <person name="Chen W.-J."/>
            <person name="Guiguen Y."/>
        </authorList>
    </citation>
    <scope>NUCLEOTIDE SEQUENCE</scope>
    <source>
        <tissue evidence="1">Blood</tissue>
    </source>
</reference>
<dbReference type="Proteomes" id="UP000829720">
    <property type="component" value="Unassembled WGS sequence"/>
</dbReference>
<gene>
    <name evidence="1" type="ORF">AGOR_G00188840</name>
</gene>
<evidence type="ECO:0000313" key="2">
    <source>
        <dbReference type="Proteomes" id="UP000829720"/>
    </source>
</evidence>
<accession>A0A8T3CU99</accession>
<comment type="caution">
    <text evidence="1">The sequence shown here is derived from an EMBL/GenBank/DDBJ whole genome shotgun (WGS) entry which is preliminary data.</text>
</comment>
<sequence>MQNLIRYLKQHIPDFISALRTESGCGRIKYRELYKVCWQLSVPSSQSWTASHTLLFRFLAQVYVDLQ</sequence>
<protein>
    <submittedName>
        <fullName evidence="1">Uncharacterized protein</fullName>
    </submittedName>
</protein>
<keyword evidence="2" id="KW-1185">Reference proteome</keyword>
<proteinExistence type="predicted"/>
<dbReference type="AlphaFoldDB" id="A0A8T3CU99"/>
<organism evidence="1 2">
    <name type="scientific">Albula goreensis</name>
    <dbReference type="NCBI Taxonomy" id="1534307"/>
    <lineage>
        <taxon>Eukaryota</taxon>
        <taxon>Metazoa</taxon>
        <taxon>Chordata</taxon>
        <taxon>Craniata</taxon>
        <taxon>Vertebrata</taxon>
        <taxon>Euteleostomi</taxon>
        <taxon>Actinopterygii</taxon>
        <taxon>Neopterygii</taxon>
        <taxon>Teleostei</taxon>
        <taxon>Albuliformes</taxon>
        <taxon>Albulidae</taxon>
        <taxon>Albula</taxon>
    </lineage>
</organism>